<dbReference type="AlphaFoldDB" id="A0A7S8ECA8"/>
<dbReference type="RefSeq" id="WP_195172380.1">
    <property type="nucleotide sequence ID" value="NZ_CP062983.1"/>
</dbReference>
<evidence type="ECO:0000313" key="5">
    <source>
        <dbReference type="Proteomes" id="UP000594468"/>
    </source>
</evidence>
<gene>
    <name evidence="4" type="ORF">G4Y79_08070</name>
</gene>
<keyword evidence="4" id="KW-0808">Transferase</keyword>
<dbReference type="EMBL" id="CP062983">
    <property type="protein sequence ID" value="QPC84317.1"/>
    <property type="molecule type" value="Genomic_DNA"/>
</dbReference>
<dbReference type="PANTHER" id="PTHR34847">
    <property type="entry name" value="NODULATION PROTEIN U"/>
    <property type="match status" value="1"/>
</dbReference>
<dbReference type="SUPFAM" id="SSF53067">
    <property type="entry name" value="Actin-like ATPase domain"/>
    <property type="match status" value="1"/>
</dbReference>
<dbReference type="CDD" id="cd24098">
    <property type="entry name" value="ASKHA_NBD_TobZ_N"/>
    <property type="match status" value="1"/>
</dbReference>
<dbReference type="Gene3D" id="3.30.420.40">
    <property type="match status" value="2"/>
</dbReference>
<accession>A0A7S8ECA8</accession>
<organism evidence="4 5">
    <name type="scientific">Phototrophicus methaneseepsis</name>
    <dbReference type="NCBI Taxonomy" id="2710758"/>
    <lineage>
        <taxon>Bacteria</taxon>
        <taxon>Bacillati</taxon>
        <taxon>Chloroflexota</taxon>
        <taxon>Candidatus Thermofontia</taxon>
        <taxon>Phototrophicales</taxon>
        <taxon>Phototrophicaceae</taxon>
        <taxon>Phototrophicus</taxon>
    </lineage>
</organism>
<reference evidence="4 5" key="1">
    <citation type="submission" date="2020-02" db="EMBL/GenBank/DDBJ databases">
        <authorList>
            <person name="Zheng R.K."/>
            <person name="Sun C.M."/>
        </authorList>
    </citation>
    <scope>NUCLEOTIDE SEQUENCE [LARGE SCALE GENOMIC DNA]</scope>
    <source>
        <strain evidence="5">rifampicinis</strain>
    </source>
</reference>
<feature type="domain" description="Carbamoyltransferase C-terminal" evidence="3">
    <location>
        <begin position="407"/>
        <end position="573"/>
    </location>
</feature>
<evidence type="ECO:0000256" key="1">
    <source>
        <dbReference type="ARBA" id="ARBA00006129"/>
    </source>
</evidence>
<dbReference type="InterPro" id="IPR051338">
    <property type="entry name" value="NodU/CmcH_Carbamoyltrnsfr"/>
</dbReference>
<sequence length="577" mass="64834">MYILGINAYHGGASACLIEDGKLIAAAEEERFRRIKYWAGFPTLAIQWCLVEAGITAYDLDHIGISRKPDGYTLQKALFAFRHRPSLSLVRDRLNNNMRVTSLKEDFVERMAVRAADIKAEFHNVEHHRAHMASAFHVSPYEDAAVLSVDGAGDFVTTMWGTGQGNTLTVNDQIHFPHSLGIFYETLTQWLGFVKYGDTGKVMGLAPYGEPRYMDEMHQLIQIQRDGTFKLDLDYFLHHAEGASMTWEGDEEPVVGRLYSDKLLRLFGDARVPRTEITQHHMDVAASLQATLEEVEMALINKLQRETGKKALCMAGGVALNSALNGKILPQTDFEDIYIHPAANDAGTSLGVCYYIYHDLLGKPRNFEMTNAYTGPEWDEAHMAAALDEYDIAYETLSDEDLLKRSAEIIAQGDVLGWFQGRMEWGPRALGHRSILANPRRTDMKDILNARIKNREKFRPFAPSVLMDHVGEYFDQDYPDPFMLKVYGIKPEKQAEIPAVTHVDGTGRLQTVSPKESPRYHALISAFYAETGTPIVLNTSFNENEPIVNTPKEAVDCYARTKMDALAIGNFLAIKSK</sequence>
<evidence type="ECO:0000313" key="4">
    <source>
        <dbReference type="EMBL" id="QPC84317.1"/>
    </source>
</evidence>
<dbReference type="GO" id="GO:0016740">
    <property type="term" value="F:transferase activity"/>
    <property type="evidence" value="ECO:0007669"/>
    <property type="project" value="UniProtKB-KW"/>
</dbReference>
<evidence type="ECO:0000259" key="3">
    <source>
        <dbReference type="Pfam" id="PF16861"/>
    </source>
</evidence>
<evidence type="ECO:0000259" key="2">
    <source>
        <dbReference type="Pfam" id="PF02543"/>
    </source>
</evidence>
<dbReference type="InterPro" id="IPR003696">
    <property type="entry name" value="Carbtransf_dom"/>
</dbReference>
<dbReference type="KEGG" id="pmet:G4Y79_08070"/>
<protein>
    <submittedName>
        <fullName evidence="4">Carbamoyltransferase</fullName>
    </submittedName>
</protein>
<dbReference type="Pfam" id="PF16861">
    <property type="entry name" value="Carbam_trans_C"/>
    <property type="match status" value="1"/>
</dbReference>
<dbReference type="Gene3D" id="3.90.870.20">
    <property type="entry name" value="Carbamoyltransferase, C-terminal domain"/>
    <property type="match status" value="1"/>
</dbReference>
<dbReference type="PANTHER" id="PTHR34847:SF1">
    <property type="entry name" value="NODULATION PROTEIN U"/>
    <property type="match status" value="1"/>
</dbReference>
<dbReference type="Proteomes" id="UP000594468">
    <property type="component" value="Chromosome"/>
</dbReference>
<keyword evidence="5" id="KW-1185">Reference proteome</keyword>
<dbReference type="InterPro" id="IPR038152">
    <property type="entry name" value="Carbam_trans_C_sf"/>
</dbReference>
<dbReference type="InterPro" id="IPR031730">
    <property type="entry name" value="Carbam_trans_C"/>
</dbReference>
<dbReference type="InterPro" id="IPR043129">
    <property type="entry name" value="ATPase_NBD"/>
</dbReference>
<comment type="similarity">
    <text evidence="1">Belongs to the NodU/CmcH family.</text>
</comment>
<proteinExistence type="inferred from homology"/>
<dbReference type="Pfam" id="PF02543">
    <property type="entry name" value="Carbam_trans_N"/>
    <property type="match status" value="1"/>
</dbReference>
<feature type="domain" description="Carbamoyltransferase" evidence="2">
    <location>
        <begin position="3"/>
        <end position="351"/>
    </location>
</feature>
<name>A0A7S8ECA8_9CHLR</name>